<protein>
    <submittedName>
        <fullName evidence="1">Uncharacterized protein</fullName>
    </submittedName>
</protein>
<name>A0AAD8QEC7_9PEZI</name>
<organism evidence="1 2">
    <name type="scientific">Colletotrichum navitas</name>
    <dbReference type="NCBI Taxonomy" id="681940"/>
    <lineage>
        <taxon>Eukaryota</taxon>
        <taxon>Fungi</taxon>
        <taxon>Dikarya</taxon>
        <taxon>Ascomycota</taxon>
        <taxon>Pezizomycotina</taxon>
        <taxon>Sordariomycetes</taxon>
        <taxon>Hypocreomycetidae</taxon>
        <taxon>Glomerellales</taxon>
        <taxon>Glomerellaceae</taxon>
        <taxon>Colletotrichum</taxon>
        <taxon>Colletotrichum graminicola species complex</taxon>
    </lineage>
</organism>
<dbReference type="AlphaFoldDB" id="A0AAD8QEC7"/>
<dbReference type="Proteomes" id="UP001230504">
    <property type="component" value="Unassembled WGS sequence"/>
</dbReference>
<comment type="caution">
    <text evidence="1">The sequence shown here is derived from an EMBL/GenBank/DDBJ whole genome shotgun (WGS) entry which is preliminary data.</text>
</comment>
<accession>A0AAD8QEC7</accession>
<gene>
    <name evidence="1" type="ORF">LY79DRAFT_536142</name>
</gene>
<reference evidence="1" key="1">
    <citation type="submission" date="2021-06" db="EMBL/GenBank/DDBJ databases">
        <title>Comparative genomics, transcriptomics and evolutionary studies reveal genomic signatures of adaptation to plant cell wall in hemibiotrophic fungi.</title>
        <authorList>
            <consortium name="DOE Joint Genome Institute"/>
            <person name="Baroncelli R."/>
            <person name="Diaz J.F."/>
            <person name="Benocci T."/>
            <person name="Peng M."/>
            <person name="Battaglia E."/>
            <person name="Haridas S."/>
            <person name="Andreopoulos W."/>
            <person name="Labutti K."/>
            <person name="Pangilinan J."/>
            <person name="Floch G.L."/>
            <person name="Makela M.R."/>
            <person name="Henrissat B."/>
            <person name="Grigoriev I.V."/>
            <person name="Crouch J.A."/>
            <person name="De Vries R.P."/>
            <person name="Sukno S.A."/>
            <person name="Thon M.R."/>
        </authorList>
    </citation>
    <scope>NUCLEOTIDE SEQUENCE</scope>
    <source>
        <strain evidence="1">CBS 125086</strain>
    </source>
</reference>
<keyword evidence="2" id="KW-1185">Reference proteome</keyword>
<evidence type="ECO:0000313" key="1">
    <source>
        <dbReference type="EMBL" id="KAK1599803.1"/>
    </source>
</evidence>
<dbReference type="GeneID" id="85440812"/>
<dbReference type="RefSeq" id="XP_060420392.1">
    <property type="nucleotide sequence ID" value="XM_060556572.1"/>
</dbReference>
<evidence type="ECO:0000313" key="2">
    <source>
        <dbReference type="Proteomes" id="UP001230504"/>
    </source>
</evidence>
<dbReference type="EMBL" id="JAHLJV010000002">
    <property type="protein sequence ID" value="KAK1599803.1"/>
    <property type="molecule type" value="Genomic_DNA"/>
</dbReference>
<sequence length="178" mass="19411">MSPEGVCAAAALRPVGNVLRDRTVLLQDELILVSALTTTGPLPIPRANKRPQTDLFSRDTPLLTYPASYSAMLRRPREAWRLYPRSSAPPITPAVSAVGRLPPGKHIEPSVTHQQHSPDPTVRKLVVLAQPPYELTLPIRHNKVCVPAVASCISLPPPFLCGTSVSLSAHPHLPRRRL</sequence>
<proteinExistence type="predicted"/>